<dbReference type="InterPro" id="IPR007577">
    <property type="entry name" value="GlycoTrfase_DXD_sugar-bd_CS"/>
</dbReference>
<dbReference type="InterPro" id="IPR051706">
    <property type="entry name" value="Glycosyltransferase_domain"/>
</dbReference>
<evidence type="ECO:0000256" key="2">
    <source>
        <dbReference type="SAM" id="MobiDB-lite"/>
    </source>
</evidence>
<dbReference type="SUPFAM" id="SSF53448">
    <property type="entry name" value="Nucleotide-diphospho-sugar transferases"/>
    <property type="match status" value="1"/>
</dbReference>
<feature type="compositionally biased region" description="Basic residues" evidence="2">
    <location>
        <begin position="353"/>
        <end position="364"/>
    </location>
</feature>
<feature type="compositionally biased region" description="Basic and acidic residues" evidence="2">
    <location>
        <begin position="269"/>
        <end position="281"/>
    </location>
</feature>
<dbReference type="PANTHER" id="PTHR32385:SF15">
    <property type="entry name" value="INOSITOL PHOSPHOCERAMIDE MANNOSYLTRANSFERASE 1"/>
    <property type="match status" value="1"/>
</dbReference>
<name>A0A0G4F6P8_9ALVE</name>
<dbReference type="InterPro" id="IPR029044">
    <property type="entry name" value="Nucleotide-diphossugar_trans"/>
</dbReference>
<gene>
    <name evidence="3" type="ORF">Cvel_15479</name>
</gene>
<dbReference type="EMBL" id="CDMZ01000163">
    <property type="protein sequence ID" value="CEM08101.1"/>
    <property type="molecule type" value="Genomic_DNA"/>
</dbReference>
<dbReference type="VEuPathDB" id="CryptoDB:Cvel_15479"/>
<dbReference type="GO" id="GO:0051999">
    <property type="term" value="P:mannosyl-inositol phosphorylceramide biosynthetic process"/>
    <property type="evidence" value="ECO:0007669"/>
    <property type="project" value="TreeGrafter"/>
</dbReference>
<organism evidence="3">
    <name type="scientific">Chromera velia CCMP2878</name>
    <dbReference type="NCBI Taxonomy" id="1169474"/>
    <lineage>
        <taxon>Eukaryota</taxon>
        <taxon>Sar</taxon>
        <taxon>Alveolata</taxon>
        <taxon>Colpodellida</taxon>
        <taxon>Chromeraceae</taxon>
        <taxon>Chromera</taxon>
    </lineage>
</organism>
<dbReference type="AlphaFoldDB" id="A0A0G4F6P8"/>
<evidence type="ECO:0008006" key="4">
    <source>
        <dbReference type="Google" id="ProtNLM"/>
    </source>
</evidence>
<evidence type="ECO:0000313" key="3">
    <source>
        <dbReference type="EMBL" id="CEM08101.1"/>
    </source>
</evidence>
<dbReference type="PANTHER" id="PTHR32385">
    <property type="entry name" value="MANNOSYL PHOSPHORYLINOSITOL CERAMIDE SYNTHASE"/>
    <property type="match status" value="1"/>
</dbReference>
<accession>A0A0G4F6P8</accession>
<reference evidence="3" key="1">
    <citation type="submission" date="2014-11" db="EMBL/GenBank/DDBJ databases">
        <authorList>
            <person name="Otto D Thomas"/>
            <person name="Naeem Raeece"/>
        </authorList>
    </citation>
    <scope>NUCLEOTIDE SEQUENCE</scope>
</reference>
<sequence length="376" mass="41563">MPVSASPGGGLLVQVSSLASALFGGGKGGNLNGEQIPQFIPTRLIFTHEHNMILHPEKFPEALVRNLNQTINLHPGFDVLFLDNQDCREVIHETMGGVMVAHFDLEPYGPYKADVCRVAALDKFGGFYLDTDMGIITPVHNAVPPEVTFSTAVEFGYSTADRAKHGGGFFQSFLASVPSHPVLKENERLFQRYYDQKEVIPSGEWMGPVLLRRAFESWYGGSAPAGVVLTQWEGTSSLSSAFVSAWGVAEASEKGTGESRGAGAEEGEMELRGGEEEEESRLLRLDDPKSPPMLHVSYLMEEKKMWGKFAHRPEAPLREGGPFCDFLLFSPLEDKVLGYSRILGVPHCMPFKKEKKKKLRRWTRHGQSDASPLEPK</sequence>
<dbReference type="GO" id="GO:0000030">
    <property type="term" value="F:mannosyltransferase activity"/>
    <property type="evidence" value="ECO:0007669"/>
    <property type="project" value="TreeGrafter"/>
</dbReference>
<evidence type="ECO:0000256" key="1">
    <source>
        <dbReference type="ARBA" id="ARBA00022679"/>
    </source>
</evidence>
<dbReference type="GO" id="GO:0016020">
    <property type="term" value="C:membrane"/>
    <property type="evidence" value="ECO:0007669"/>
    <property type="project" value="GOC"/>
</dbReference>
<protein>
    <recommendedName>
        <fullName evidence="4">Alpha 1,4-glycosyltransferase domain-containing protein</fullName>
    </recommendedName>
</protein>
<dbReference type="Pfam" id="PF04488">
    <property type="entry name" value="Gly_transf_sug"/>
    <property type="match status" value="1"/>
</dbReference>
<feature type="region of interest" description="Disordered" evidence="2">
    <location>
        <begin position="253"/>
        <end position="281"/>
    </location>
</feature>
<dbReference type="Gene3D" id="3.90.550.20">
    <property type="match status" value="1"/>
</dbReference>
<feature type="region of interest" description="Disordered" evidence="2">
    <location>
        <begin position="353"/>
        <end position="376"/>
    </location>
</feature>
<proteinExistence type="predicted"/>
<keyword evidence="1" id="KW-0808">Transferase</keyword>